<dbReference type="AlphaFoldDB" id="A0AAD0IEG5"/>
<feature type="region of interest" description="Disordered" evidence="1">
    <location>
        <begin position="22"/>
        <end position="63"/>
    </location>
</feature>
<gene>
    <name evidence="2" type="ORF">DA456_24645</name>
</gene>
<proteinExistence type="predicted"/>
<protein>
    <submittedName>
        <fullName evidence="2">Uncharacterized protein</fullName>
    </submittedName>
</protein>
<evidence type="ECO:0000256" key="1">
    <source>
        <dbReference type="SAM" id="MobiDB-lite"/>
    </source>
</evidence>
<evidence type="ECO:0000313" key="3">
    <source>
        <dbReference type="Proteomes" id="UP000240475"/>
    </source>
</evidence>
<accession>A0AAD0IEG5</accession>
<dbReference type="EMBL" id="CP028490">
    <property type="protein sequence ID" value="AVX27023.1"/>
    <property type="molecule type" value="Genomic_DNA"/>
</dbReference>
<name>A0AAD0IEG5_PSESX</name>
<dbReference type="Proteomes" id="UP000240475">
    <property type="component" value="Chromosome"/>
</dbReference>
<reference evidence="2 3" key="1">
    <citation type="submission" date="2018-04" db="EMBL/GenBank/DDBJ databases">
        <authorList>
            <person name="Cha J.-S."/>
        </authorList>
    </citation>
    <scope>NUCLEOTIDE SEQUENCE [LARGE SCALE GENOMIC DNA]</scope>
    <source>
        <strain evidence="2 3">LMG5095</strain>
    </source>
</reference>
<sequence length="63" mass="6777">MRNDSQTAATAAKVLFYHDGTDDAECDVSDRAKEPDEVGPETEPGTLLTLVPQSESPRGEKVT</sequence>
<organism evidence="2 3">
    <name type="scientific">Pseudomonas syringae pv. atrofaciens</name>
    <dbReference type="NCBI Taxonomy" id="192087"/>
    <lineage>
        <taxon>Bacteria</taxon>
        <taxon>Pseudomonadati</taxon>
        <taxon>Pseudomonadota</taxon>
        <taxon>Gammaproteobacteria</taxon>
        <taxon>Pseudomonadales</taxon>
        <taxon>Pseudomonadaceae</taxon>
        <taxon>Pseudomonas</taxon>
        <taxon>Pseudomonas syringae</taxon>
    </lineage>
</organism>
<evidence type="ECO:0000313" key="2">
    <source>
        <dbReference type="EMBL" id="AVX27023.1"/>
    </source>
</evidence>